<keyword evidence="5" id="KW-1185">Reference proteome</keyword>
<dbReference type="EMBL" id="JANPWB010000016">
    <property type="protein sequence ID" value="KAJ1083582.1"/>
    <property type="molecule type" value="Genomic_DNA"/>
</dbReference>
<dbReference type="GO" id="GO:0016787">
    <property type="term" value="F:hydrolase activity"/>
    <property type="evidence" value="ECO:0007669"/>
    <property type="project" value="UniProtKB-KW"/>
</dbReference>
<protein>
    <recommendedName>
        <fullName evidence="6">Reverse transcriptase RNase H-like domain-containing protein</fullName>
    </recommendedName>
</protein>
<evidence type="ECO:0000313" key="1">
    <source>
        <dbReference type="EMBL" id="KAJ1083571.1"/>
    </source>
</evidence>
<organism evidence="3 5">
    <name type="scientific">Pleurodeles waltl</name>
    <name type="common">Iberian ribbed newt</name>
    <dbReference type="NCBI Taxonomy" id="8319"/>
    <lineage>
        <taxon>Eukaryota</taxon>
        <taxon>Metazoa</taxon>
        <taxon>Chordata</taxon>
        <taxon>Craniata</taxon>
        <taxon>Vertebrata</taxon>
        <taxon>Euteleostomi</taxon>
        <taxon>Amphibia</taxon>
        <taxon>Batrachia</taxon>
        <taxon>Caudata</taxon>
        <taxon>Salamandroidea</taxon>
        <taxon>Salamandridae</taxon>
        <taxon>Pleurodelinae</taxon>
        <taxon>Pleurodeles</taxon>
    </lineage>
</organism>
<evidence type="ECO:0000313" key="5">
    <source>
        <dbReference type="Proteomes" id="UP001066276"/>
    </source>
</evidence>
<dbReference type="GO" id="GO:0003964">
    <property type="term" value="F:RNA-directed DNA polymerase activity"/>
    <property type="evidence" value="ECO:0007669"/>
    <property type="project" value="UniProtKB-KW"/>
</dbReference>
<dbReference type="EMBL" id="JANPWB010000016">
    <property type="protein sequence ID" value="KAJ1083603.1"/>
    <property type="molecule type" value="Genomic_DNA"/>
</dbReference>
<dbReference type="InterPro" id="IPR050951">
    <property type="entry name" value="Retrovirus_Pol_polyprotein"/>
</dbReference>
<evidence type="ECO:0008006" key="6">
    <source>
        <dbReference type="Google" id="ProtNLM"/>
    </source>
</evidence>
<dbReference type="GO" id="GO:0004519">
    <property type="term" value="F:endonuclease activity"/>
    <property type="evidence" value="ECO:0007669"/>
    <property type="project" value="UniProtKB-KW"/>
</dbReference>
<dbReference type="PANTHER" id="PTHR37984:SF11">
    <property type="entry name" value="INTEGRASE CATALYTIC DOMAIN-CONTAINING PROTEIN"/>
    <property type="match status" value="1"/>
</dbReference>
<dbReference type="EMBL" id="JANPWB010000016">
    <property type="protein sequence ID" value="KAJ1083590.1"/>
    <property type="molecule type" value="Genomic_DNA"/>
</dbReference>
<proteinExistence type="predicted"/>
<dbReference type="Proteomes" id="UP001066276">
    <property type="component" value="Chromosome 12"/>
</dbReference>
<accession>A0AAV7KZD9</accession>
<gene>
    <name evidence="1" type="ORF">NDU88_003729</name>
    <name evidence="2" type="ORF">NDU88_003740</name>
    <name evidence="3" type="ORF">NDU88_003748</name>
    <name evidence="4" type="ORF">NDU88_003760</name>
</gene>
<dbReference type="EMBL" id="JANPWB010000016">
    <property type="protein sequence ID" value="KAJ1083571.1"/>
    <property type="molecule type" value="Genomic_DNA"/>
</dbReference>
<evidence type="ECO:0000313" key="4">
    <source>
        <dbReference type="EMBL" id="KAJ1083603.1"/>
    </source>
</evidence>
<dbReference type="PANTHER" id="PTHR37984">
    <property type="entry name" value="PROTEIN CBG26694"/>
    <property type="match status" value="1"/>
</dbReference>
<evidence type="ECO:0000313" key="3">
    <source>
        <dbReference type="EMBL" id="KAJ1083590.1"/>
    </source>
</evidence>
<evidence type="ECO:0000313" key="2">
    <source>
        <dbReference type="EMBL" id="KAJ1083582.1"/>
    </source>
</evidence>
<comment type="caution">
    <text evidence="3">The sequence shown here is derived from an EMBL/GenBank/DDBJ whole genome shotgun (WGS) entry which is preliminary data.</text>
</comment>
<dbReference type="AlphaFoldDB" id="A0AAV7KZD9"/>
<sequence>MFLWGRNFEVITDHKPLKEVFKNKGIDLVSHRIRKWVLAVQEIEYTVSYIPGVLNVQADCLSRLCETYSSKEAGVENDVADEDYFLGDDFDQDVKVCLITSTVIQESEWKEELLKDNIADGV</sequence>
<name>A0AAV7KZD9_PLEWA</name>
<reference evidence="3" key="1">
    <citation type="journal article" date="2022" name="bioRxiv">
        <title>Sequencing and chromosome-scale assembly of the giantPleurodeles waltlgenome.</title>
        <authorList>
            <person name="Brown T."/>
            <person name="Elewa A."/>
            <person name="Iarovenko S."/>
            <person name="Subramanian E."/>
            <person name="Araus A.J."/>
            <person name="Petzold A."/>
            <person name="Susuki M."/>
            <person name="Suzuki K.-i.T."/>
            <person name="Hayashi T."/>
            <person name="Toyoda A."/>
            <person name="Oliveira C."/>
            <person name="Osipova E."/>
            <person name="Leigh N.D."/>
            <person name="Simon A."/>
            <person name="Yun M.H."/>
        </authorList>
    </citation>
    <scope>NUCLEOTIDE SEQUENCE</scope>
    <source>
        <strain evidence="3">20211129_DDA</strain>
        <tissue evidence="3">Liver</tissue>
    </source>
</reference>